<organism evidence="6 7">
    <name type="scientific">Pseudooceanicola antarcticus</name>
    <dbReference type="NCBI Taxonomy" id="1247613"/>
    <lineage>
        <taxon>Bacteria</taxon>
        <taxon>Pseudomonadati</taxon>
        <taxon>Pseudomonadota</taxon>
        <taxon>Alphaproteobacteria</taxon>
        <taxon>Rhodobacterales</taxon>
        <taxon>Paracoccaceae</taxon>
        <taxon>Pseudooceanicola</taxon>
    </lineage>
</organism>
<evidence type="ECO:0000256" key="2">
    <source>
        <dbReference type="ARBA" id="ARBA00022729"/>
    </source>
</evidence>
<dbReference type="InterPro" id="IPR038404">
    <property type="entry name" value="TRAP_DctP_sf"/>
</dbReference>
<dbReference type="CDD" id="cd13665">
    <property type="entry name" value="PBP2_TRAP_Dctp3_4"/>
    <property type="match status" value="1"/>
</dbReference>
<dbReference type="RefSeq" id="WP_097147406.1">
    <property type="nucleotide sequence ID" value="NZ_OBEA01000009.1"/>
</dbReference>
<dbReference type="PANTHER" id="PTHR33376">
    <property type="match status" value="1"/>
</dbReference>
<dbReference type="PANTHER" id="PTHR33376:SF15">
    <property type="entry name" value="BLL6794 PROTEIN"/>
    <property type="match status" value="1"/>
</dbReference>
<keyword evidence="7" id="KW-1185">Reference proteome</keyword>
<feature type="coiled-coil region" evidence="4">
    <location>
        <begin position="306"/>
        <end position="333"/>
    </location>
</feature>
<dbReference type="Proteomes" id="UP000231702">
    <property type="component" value="Unassembled WGS sequence"/>
</dbReference>
<keyword evidence="2 5" id="KW-0732">Signal</keyword>
<feature type="chain" id="PRO_5046718929" evidence="5">
    <location>
        <begin position="22"/>
        <end position="338"/>
    </location>
</feature>
<comment type="caution">
    <text evidence="6">The sequence shown here is derived from an EMBL/GenBank/DDBJ whole genome shotgun (WGS) entry which is preliminary data.</text>
</comment>
<dbReference type="EMBL" id="PGTD01000022">
    <property type="protein sequence ID" value="PJE26377.1"/>
    <property type="molecule type" value="Genomic_DNA"/>
</dbReference>
<sequence>MMRTAILAAGAAALMAAPVAAEDKPVNLRFGVWVGANHPLMQGTAKWMQAVEEASGGSIEFTLYPARQLGAAVDHYDLARDGIADITLVNPGYNAGRFPVISYGELPFNFKDAVSGSRALDQWYRPYAEEEMSDVKFCMAFMHSPGTIHTTAPVSGPEDLDGMSIRPANGTLGNYLSGLGATTIQASAAEMRDLLTRGTADGTASPYSSLVTWGIADAATYHLDMPMYAANFVYVISPMAWDRMSAAQQEIMGEYCSSEWAGNIVELWAEEDLKERAVLEADPAHVFSAPSEAERAAWLEATAPAVARWREMVEAAEIDADAAETAMKAAIADNDAGL</sequence>
<keyword evidence="3" id="KW-0574">Periplasm</keyword>
<keyword evidence="4" id="KW-0175">Coiled coil</keyword>
<dbReference type="Gene3D" id="3.40.190.170">
    <property type="entry name" value="Bacterial extracellular solute-binding protein, family 7"/>
    <property type="match status" value="1"/>
</dbReference>
<comment type="subcellular location">
    <subcellularLocation>
        <location evidence="1">Periplasm</location>
    </subcellularLocation>
</comment>
<evidence type="ECO:0000313" key="7">
    <source>
        <dbReference type="Proteomes" id="UP000231702"/>
    </source>
</evidence>
<evidence type="ECO:0000256" key="5">
    <source>
        <dbReference type="SAM" id="SignalP"/>
    </source>
</evidence>
<feature type="signal peptide" evidence="5">
    <location>
        <begin position="1"/>
        <end position="21"/>
    </location>
</feature>
<reference evidence="6 7" key="1">
    <citation type="journal article" date="2018" name="Int. J. Syst. Evol. Microbiol.">
        <title>Pseudooceanicola lipolyticus sp. nov., a marine alphaproteobacterium, reclassification of Oceanicola flagellatus as Pseudooceanicola flagellatus comb. nov. and emended description of the genus Pseudooceanicola.</title>
        <authorList>
            <person name="Huang M.-M."/>
            <person name="Guo L.-L."/>
            <person name="Wu Y.-H."/>
            <person name="Lai Q.-L."/>
            <person name="Shao Z.-Z."/>
            <person name="Wang C.-S."/>
            <person name="Wu M."/>
            <person name="Xu X.-W."/>
        </authorList>
    </citation>
    <scope>NUCLEOTIDE SEQUENCE [LARGE SCALE GENOMIC DNA]</scope>
    <source>
        <strain evidence="6 7">Ar-45</strain>
    </source>
</reference>
<gene>
    <name evidence="6" type="ORF">CVM39_17665</name>
</gene>
<name>A0ABX4MLG3_9RHOB</name>
<accession>A0ABX4MLG3</accession>
<evidence type="ECO:0000256" key="4">
    <source>
        <dbReference type="SAM" id="Coils"/>
    </source>
</evidence>
<protein>
    <submittedName>
        <fullName evidence="6">C4-dicarboxylate ABC transporter</fullName>
    </submittedName>
</protein>
<dbReference type="InterPro" id="IPR018389">
    <property type="entry name" value="DctP_fam"/>
</dbReference>
<dbReference type="Pfam" id="PF03480">
    <property type="entry name" value="DctP"/>
    <property type="match status" value="1"/>
</dbReference>
<evidence type="ECO:0000256" key="3">
    <source>
        <dbReference type="ARBA" id="ARBA00022764"/>
    </source>
</evidence>
<evidence type="ECO:0000313" key="6">
    <source>
        <dbReference type="EMBL" id="PJE26377.1"/>
    </source>
</evidence>
<evidence type="ECO:0000256" key="1">
    <source>
        <dbReference type="ARBA" id="ARBA00004418"/>
    </source>
</evidence>
<proteinExistence type="predicted"/>
<dbReference type="NCBIfam" id="NF037995">
    <property type="entry name" value="TRAP_S1"/>
    <property type="match status" value="1"/>
</dbReference>